<evidence type="ECO:0000313" key="2">
    <source>
        <dbReference type="EMBL" id="KAK9135972.1"/>
    </source>
</evidence>
<dbReference type="AlphaFoldDB" id="A0AAP0JL30"/>
<reference evidence="2 3" key="1">
    <citation type="submission" date="2024-01" db="EMBL/GenBank/DDBJ databases">
        <title>Genome assemblies of Stephania.</title>
        <authorList>
            <person name="Yang L."/>
        </authorList>
    </citation>
    <scope>NUCLEOTIDE SEQUENCE [LARGE SCALE GENOMIC DNA]</scope>
    <source>
        <strain evidence="2">YNDBR</strain>
        <tissue evidence="2">Leaf</tissue>
    </source>
</reference>
<gene>
    <name evidence="2" type="ORF">Syun_015302</name>
</gene>
<comment type="caution">
    <text evidence="2">The sequence shown here is derived from an EMBL/GenBank/DDBJ whole genome shotgun (WGS) entry which is preliminary data.</text>
</comment>
<feature type="compositionally biased region" description="Basic and acidic residues" evidence="1">
    <location>
        <begin position="1"/>
        <end position="22"/>
    </location>
</feature>
<name>A0AAP0JL30_9MAGN</name>
<protein>
    <submittedName>
        <fullName evidence="2">Uncharacterized protein</fullName>
    </submittedName>
</protein>
<feature type="compositionally biased region" description="Basic residues" evidence="1">
    <location>
        <begin position="24"/>
        <end position="34"/>
    </location>
</feature>
<proteinExistence type="predicted"/>
<feature type="region of interest" description="Disordered" evidence="1">
    <location>
        <begin position="1"/>
        <end position="40"/>
    </location>
</feature>
<sequence>MALGVHKDCIRERDSRERESKPIQRGKKKKKKKQGVGEEPREVCLMVVG</sequence>
<organism evidence="2 3">
    <name type="scientific">Stephania yunnanensis</name>
    <dbReference type="NCBI Taxonomy" id="152371"/>
    <lineage>
        <taxon>Eukaryota</taxon>
        <taxon>Viridiplantae</taxon>
        <taxon>Streptophyta</taxon>
        <taxon>Embryophyta</taxon>
        <taxon>Tracheophyta</taxon>
        <taxon>Spermatophyta</taxon>
        <taxon>Magnoliopsida</taxon>
        <taxon>Ranunculales</taxon>
        <taxon>Menispermaceae</taxon>
        <taxon>Menispermoideae</taxon>
        <taxon>Cissampelideae</taxon>
        <taxon>Stephania</taxon>
    </lineage>
</organism>
<dbReference type="Proteomes" id="UP001420932">
    <property type="component" value="Unassembled WGS sequence"/>
</dbReference>
<evidence type="ECO:0000256" key="1">
    <source>
        <dbReference type="SAM" id="MobiDB-lite"/>
    </source>
</evidence>
<accession>A0AAP0JL30</accession>
<keyword evidence="3" id="KW-1185">Reference proteome</keyword>
<evidence type="ECO:0000313" key="3">
    <source>
        <dbReference type="Proteomes" id="UP001420932"/>
    </source>
</evidence>
<dbReference type="EMBL" id="JBBNAF010000006">
    <property type="protein sequence ID" value="KAK9135972.1"/>
    <property type="molecule type" value="Genomic_DNA"/>
</dbReference>